<feature type="transmembrane region" description="Helical" evidence="1">
    <location>
        <begin position="20"/>
        <end position="38"/>
    </location>
</feature>
<keyword evidence="1" id="KW-1133">Transmembrane helix</keyword>
<comment type="caution">
    <text evidence="2">The sequence shown here is derived from an EMBL/GenBank/DDBJ whole genome shotgun (WGS) entry which is preliminary data.</text>
</comment>
<name>A0A5S3YGK0_9GAMM</name>
<dbReference type="Proteomes" id="UP000305874">
    <property type="component" value="Unassembled WGS sequence"/>
</dbReference>
<keyword evidence="1" id="KW-0472">Membrane</keyword>
<gene>
    <name evidence="2" type="ORF">CWC05_23060</name>
</gene>
<feature type="transmembrane region" description="Helical" evidence="1">
    <location>
        <begin position="44"/>
        <end position="67"/>
    </location>
</feature>
<dbReference type="PANTHER" id="PTHR31061">
    <property type="entry name" value="LD22376P"/>
    <property type="match status" value="1"/>
</dbReference>
<accession>A0A5S3YGK0</accession>
<protein>
    <submittedName>
        <fullName evidence="2">DUF5009 domain-containing protein</fullName>
    </submittedName>
</protein>
<feature type="non-terminal residue" evidence="2">
    <location>
        <position position="1"/>
    </location>
</feature>
<evidence type="ECO:0000313" key="3">
    <source>
        <dbReference type="Proteomes" id="UP000305874"/>
    </source>
</evidence>
<reference evidence="3" key="2">
    <citation type="submission" date="2019-06" db="EMBL/GenBank/DDBJ databases">
        <title>Co-occurence of chitin degradation, pigmentation and bioactivity in marine Pseudoalteromonas.</title>
        <authorList>
            <person name="Sonnenschein E.C."/>
            <person name="Bech P.K."/>
        </authorList>
    </citation>
    <scope>NUCLEOTIDE SEQUENCE [LARGE SCALE GENOMIC DNA]</scope>
    <source>
        <strain evidence="3">S2897</strain>
    </source>
</reference>
<keyword evidence="1" id="KW-0812">Transmembrane</keyword>
<proteinExistence type="predicted"/>
<reference evidence="2 3" key="1">
    <citation type="submission" date="2017-12" db="EMBL/GenBank/DDBJ databases">
        <authorList>
            <person name="Paulsen S."/>
            <person name="Gram L.K."/>
        </authorList>
    </citation>
    <scope>NUCLEOTIDE SEQUENCE [LARGE SCALE GENOMIC DNA]</scope>
    <source>
        <strain evidence="2 3">S2897</strain>
    </source>
</reference>
<evidence type="ECO:0000313" key="2">
    <source>
        <dbReference type="EMBL" id="TMP70710.1"/>
    </source>
</evidence>
<evidence type="ECO:0000256" key="1">
    <source>
        <dbReference type="SAM" id="Phobius"/>
    </source>
</evidence>
<dbReference type="EMBL" id="PNCG01000903">
    <property type="protein sequence ID" value="TMP70710.1"/>
    <property type="molecule type" value="Genomic_DNA"/>
</dbReference>
<organism evidence="2 3">
    <name type="scientific">Pseudoalteromonas ruthenica</name>
    <dbReference type="NCBI Taxonomy" id="151081"/>
    <lineage>
        <taxon>Bacteria</taxon>
        <taxon>Pseudomonadati</taxon>
        <taxon>Pseudomonadota</taxon>
        <taxon>Gammaproteobacteria</taxon>
        <taxon>Alteromonadales</taxon>
        <taxon>Pseudoalteromonadaceae</taxon>
        <taxon>Pseudoalteromonas</taxon>
    </lineage>
</organism>
<dbReference type="AlphaFoldDB" id="A0A5S3YGK0"/>
<sequence length="114" mass="12461">AGRLIAQAQNVGQWHTVGRLFLFGLVSLGLGWLWDLHFPVNKELWTSSFVLVTVGWSAILLAAFYALVDVLNGQRFAYLFVIIGANSIIIYLASSLVNWAFVSRSVFGGVISGS</sequence>
<dbReference type="PANTHER" id="PTHR31061:SF24">
    <property type="entry name" value="LD22376P"/>
    <property type="match status" value="1"/>
</dbReference>
<feature type="transmembrane region" description="Helical" evidence="1">
    <location>
        <begin position="76"/>
        <end position="101"/>
    </location>
</feature>
<feature type="non-terminal residue" evidence="2">
    <location>
        <position position="114"/>
    </location>
</feature>